<feature type="compositionally biased region" description="Polar residues" evidence="4">
    <location>
        <begin position="39"/>
        <end position="57"/>
    </location>
</feature>
<gene>
    <name evidence="6" type="ORF">J437_LFUL004949</name>
</gene>
<feature type="domain" description="Kinesin motor" evidence="5">
    <location>
        <begin position="188"/>
        <end position="454"/>
    </location>
</feature>
<feature type="binding site" evidence="3">
    <location>
        <begin position="282"/>
        <end position="289"/>
    </location>
    <ligand>
        <name>ATP</name>
        <dbReference type="ChEBI" id="CHEBI:30616"/>
    </ligand>
</feature>
<reference evidence="6" key="2">
    <citation type="submission" date="2017-10" db="EMBL/GenBank/DDBJ databases">
        <title>Ladona fulva Genome sequencing and assembly.</title>
        <authorList>
            <person name="Murali S."/>
            <person name="Richards S."/>
            <person name="Bandaranaike D."/>
            <person name="Bellair M."/>
            <person name="Blankenburg K."/>
            <person name="Chao H."/>
            <person name="Dinh H."/>
            <person name="Doddapaneni H."/>
            <person name="Dugan-Rocha S."/>
            <person name="Elkadiri S."/>
            <person name="Gnanaolivu R."/>
            <person name="Hernandez B."/>
            <person name="Skinner E."/>
            <person name="Javaid M."/>
            <person name="Lee S."/>
            <person name="Li M."/>
            <person name="Ming W."/>
            <person name="Munidasa M."/>
            <person name="Muniz J."/>
            <person name="Nguyen L."/>
            <person name="Hughes D."/>
            <person name="Osuji N."/>
            <person name="Pu L.-L."/>
            <person name="Puazo M."/>
            <person name="Qu C."/>
            <person name="Quiroz J."/>
            <person name="Raj R."/>
            <person name="Weissenberger G."/>
            <person name="Xin Y."/>
            <person name="Zou X."/>
            <person name="Han Y."/>
            <person name="Worley K."/>
            <person name="Muzny D."/>
            <person name="Gibbs R."/>
        </authorList>
    </citation>
    <scope>NUCLEOTIDE SEQUENCE</scope>
    <source>
        <strain evidence="6">Sampled in the wild</strain>
    </source>
</reference>
<dbReference type="PROSITE" id="PS50067">
    <property type="entry name" value="KINESIN_MOTOR_2"/>
    <property type="match status" value="1"/>
</dbReference>
<dbReference type="SUPFAM" id="SSF52540">
    <property type="entry name" value="P-loop containing nucleoside triphosphate hydrolases"/>
    <property type="match status" value="1"/>
</dbReference>
<dbReference type="Proteomes" id="UP000792457">
    <property type="component" value="Unassembled WGS sequence"/>
</dbReference>
<evidence type="ECO:0000256" key="3">
    <source>
        <dbReference type="PROSITE-ProRule" id="PRU00283"/>
    </source>
</evidence>
<dbReference type="InterPro" id="IPR001752">
    <property type="entry name" value="Kinesin_motor_dom"/>
</dbReference>
<dbReference type="GO" id="GO:0003777">
    <property type="term" value="F:microtubule motor activity"/>
    <property type="evidence" value="ECO:0007669"/>
    <property type="project" value="InterPro"/>
</dbReference>
<dbReference type="AlphaFoldDB" id="A0A8K0KNB1"/>
<dbReference type="GO" id="GO:0005524">
    <property type="term" value="F:ATP binding"/>
    <property type="evidence" value="ECO:0007669"/>
    <property type="project" value="UniProtKB-UniRule"/>
</dbReference>
<evidence type="ECO:0000313" key="6">
    <source>
        <dbReference type="EMBL" id="KAG8238486.1"/>
    </source>
</evidence>
<dbReference type="SMART" id="SM00129">
    <property type="entry name" value="KISc"/>
    <property type="match status" value="1"/>
</dbReference>
<dbReference type="InterPro" id="IPR036961">
    <property type="entry name" value="Kinesin_motor_dom_sf"/>
</dbReference>
<dbReference type="PANTHER" id="PTHR47117">
    <property type="entry name" value="STAR-RELATED LIPID TRANSFER PROTEIN 9"/>
    <property type="match status" value="1"/>
</dbReference>
<organism evidence="6 7">
    <name type="scientific">Ladona fulva</name>
    <name type="common">Scarce chaser dragonfly</name>
    <name type="synonym">Libellula fulva</name>
    <dbReference type="NCBI Taxonomy" id="123851"/>
    <lineage>
        <taxon>Eukaryota</taxon>
        <taxon>Metazoa</taxon>
        <taxon>Ecdysozoa</taxon>
        <taxon>Arthropoda</taxon>
        <taxon>Hexapoda</taxon>
        <taxon>Insecta</taxon>
        <taxon>Pterygota</taxon>
        <taxon>Palaeoptera</taxon>
        <taxon>Odonata</taxon>
        <taxon>Epiprocta</taxon>
        <taxon>Anisoptera</taxon>
        <taxon>Libelluloidea</taxon>
        <taxon>Libellulidae</taxon>
        <taxon>Ladona</taxon>
    </lineage>
</organism>
<comment type="similarity">
    <text evidence="3">Belongs to the TRAFAC class myosin-kinesin ATPase superfamily. Kinesin family.</text>
</comment>
<evidence type="ECO:0000259" key="5">
    <source>
        <dbReference type="PROSITE" id="PS50067"/>
    </source>
</evidence>
<evidence type="ECO:0000313" key="7">
    <source>
        <dbReference type="Proteomes" id="UP000792457"/>
    </source>
</evidence>
<dbReference type="EMBL" id="KZ309355">
    <property type="protein sequence ID" value="KAG8238486.1"/>
    <property type="molecule type" value="Genomic_DNA"/>
</dbReference>
<keyword evidence="3" id="KW-0505">Motor protein</keyword>
<dbReference type="GO" id="GO:0007018">
    <property type="term" value="P:microtubule-based movement"/>
    <property type="evidence" value="ECO:0007669"/>
    <property type="project" value="InterPro"/>
</dbReference>
<comment type="caution">
    <text evidence="6">The sequence shown here is derived from an EMBL/GenBank/DDBJ whole genome shotgun (WGS) entry which is preliminary data.</text>
</comment>
<dbReference type="Gene3D" id="3.40.850.10">
    <property type="entry name" value="Kinesin motor domain"/>
    <property type="match status" value="1"/>
</dbReference>
<evidence type="ECO:0000256" key="4">
    <source>
        <dbReference type="SAM" id="MobiDB-lite"/>
    </source>
</evidence>
<dbReference type="PANTHER" id="PTHR47117:SF5">
    <property type="entry name" value="KINESIN-LIKE PROTEIN KIF14"/>
    <property type="match status" value="1"/>
</dbReference>
<dbReference type="Pfam" id="PF00225">
    <property type="entry name" value="Kinesin"/>
    <property type="match status" value="1"/>
</dbReference>
<evidence type="ECO:0000256" key="1">
    <source>
        <dbReference type="ARBA" id="ARBA00022741"/>
    </source>
</evidence>
<feature type="compositionally biased region" description="Polar residues" evidence="4">
    <location>
        <begin position="66"/>
        <end position="83"/>
    </location>
</feature>
<accession>A0A8K0KNB1</accession>
<name>A0A8K0KNB1_LADFU</name>
<dbReference type="InterPro" id="IPR027417">
    <property type="entry name" value="P-loop_NTPase"/>
</dbReference>
<dbReference type="PRINTS" id="PR00380">
    <property type="entry name" value="KINESINHEAVY"/>
</dbReference>
<sequence length="454" mass="49753">MPVKGINCLDSDTSQEKFAVPHPLKHANPSRSTPKKTPLSRSKSIPGLSSSGTTKASPVTPRGGTPKNNKLSTGGRSISSTKLADSGTPVAKHNHNAETHFHRVQTSAPSIQNITPVKRGTAQKQSAYNTAEKISLQRDTTSLPATPECFDVVHLETPRKTMDELTSADCPDWLSQVGETSTEGETSNLTVGVRVRPLNAREVADPSVKVVISMKENEVTVDMCNETGMSHVFTYDYCFWSAGSTENQGMPHSSQEYVYNKLVHPLLDKAFEGYNACLFAYGQTGSGKSYSMMGSGMDQIVDQPEVETGIIPRFCHKIFERIAQLECSDSSVSSTSDTPPISNVSVEISYFEIYNEKIHDLLGDSDGTRSKRAPLRVREHPVFGPHVVDLSTYVVVSYKDLQEWIMVGNSRRATAATEMNEKSSRSHSIFSVMLTQTEVRFSSAVIMSKMLNST</sequence>
<feature type="region of interest" description="Disordered" evidence="4">
    <location>
        <begin position="1"/>
        <end position="93"/>
    </location>
</feature>
<proteinExistence type="inferred from homology"/>
<dbReference type="GO" id="GO:0008017">
    <property type="term" value="F:microtubule binding"/>
    <property type="evidence" value="ECO:0007669"/>
    <property type="project" value="InterPro"/>
</dbReference>
<reference evidence="6" key="1">
    <citation type="submission" date="2013-04" db="EMBL/GenBank/DDBJ databases">
        <authorList>
            <person name="Qu J."/>
            <person name="Murali S.C."/>
            <person name="Bandaranaike D."/>
            <person name="Bellair M."/>
            <person name="Blankenburg K."/>
            <person name="Chao H."/>
            <person name="Dinh H."/>
            <person name="Doddapaneni H."/>
            <person name="Downs B."/>
            <person name="Dugan-Rocha S."/>
            <person name="Elkadiri S."/>
            <person name="Gnanaolivu R.D."/>
            <person name="Hernandez B."/>
            <person name="Javaid M."/>
            <person name="Jayaseelan J.C."/>
            <person name="Lee S."/>
            <person name="Li M."/>
            <person name="Ming W."/>
            <person name="Munidasa M."/>
            <person name="Muniz J."/>
            <person name="Nguyen L."/>
            <person name="Ongeri F."/>
            <person name="Osuji N."/>
            <person name="Pu L.-L."/>
            <person name="Puazo M."/>
            <person name="Qu C."/>
            <person name="Quiroz J."/>
            <person name="Raj R."/>
            <person name="Weissenberger G."/>
            <person name="Xin Y."/>
            <person name="Zou X."/>
            <person name="Han Y."/>
            <person name="Richards S."/>
            <person name="Worley K."/>
            <person name="Muzny D."/>
            <person name="Gibbs R."/>
        </authorList>
    </citation>
    <scope>NUCLEOTIDE SEQUENCE</scope>
    <source>
        <strain evidence="6">Sampled in the wild</strain>
    </source>
</reference>
<keyword evidence="2 3" id="KW-0067">ATP-binding</keyword>
<dbReference type="OrthoDB" id="3176171at2759"/>
<keyword evidence="1 3" id="KW-0547">Nucleotide-binding</keyword>
<evidence type="ECO:0000256" key="2">
    <source>
        <dbReference type="ARBA" id="ARBA00022840"/>
    </source>
</evidence>
<protein>
    <recommendedName>
        <fullName evidence="5">Kinesin motor domain-containing protein</fullName>
    </recommendedName>
</protein>
<keyword evidence="7" id="KW-1185">Reference proteome</keyword>